<evidence type="ECO:0000256" key="1">
    <source>
        <dbReference type="SAM" id="SignalP"/>
    </source>
</evidence>
<dbReference type="EMBL" id="VLTM01000042">
    <property type="protein sequence ID" value="KAA0160653.1"/>
    <property type="molecule type" value="Genomic_DNA"/>
</dbReference>
<dbReference type="AlphaFoldDB" id="A0A5A8D584"/>
<protein>
    <submittedName>
        <fullName evidence="2">Uncharacterized protein</fullName>
    </submittedName>
</protein>
<proteinExistence type="predicted"/>
<dbReference type="Gene3D" id="3.20.20.80">
    <property type="entry name" value="Glycosidases"/>
    <property type="match status" value="1"/>
</dbReference>
<dbReference type="PANTHER" id="PTHR12631:SF10">
    <property type="entry name" value="BETA-XYLOSIDASE-LIKE PROTEIN-RELATED"/>
    <property type="match status" value="1"/>
</dbReference>
<dbReference type="InterPro" id="IPR017853">
    <property type="entry name" value="GH"/>
</dbReference>
<evidence type="ECO:0000313" key="3">
    <source>
        <dbReference type="Proteomes" id="UP000325113"/>
    </source>
</evidence>
<organism evidence="2 3">
    <name type="scientific">Cafeteria roenbergensis</name>
    <name type="common">Marine flagellate</name>
    <dbReference type="NCBI Taxonomy" id="33653"/>
    <lineage>
        <taxon>Eukaryota</taxon>
        <taxon>Sar</taxon>
        <taxon>Stramenopiles</taxon>
        <taxon>Bigyra</taxon>
        <taxon>Opalozoa</taxon>
        <taxon>Bicosoecida</taxon>
        <taxon>Cafeteriaceae</taxon>
        <taxon>Cafeteria</taxon>
    </lineage>
</organism>
<dbReference type="Proteomes" id="UP000325113">
    <property type="component" value="Unassembled WGS sequence"/>
</dbReference>
<dbReference type="InterPro" id="IPR051923">
    <property type="entry name" value="Glycosyl_Hydrolase_39"/>
</dbReference>
<comment type="caution">
    <text evidence="2">The sequence shown here is derived from an EMBL/GenBank/DDBJ whole genome shotgun (WGS) entry which is preliminary data.</text>
</comment>
<feature type="signal peptide" evidence="1">
    <location>
        <begin position="1"/>
        <end position="16"/>
    </location>
</feature>
<dbReference type="GO" id="GO:0004553">
    <property type="term" value="F:hydrolase activity, hydrolyzing O-glycosyl compounds"/>
    <property type="evidence" value="ECO:0007669"/>
    <property type="project" value="TreeGrafter"/>
</dbReference>
<evidence type="ECO:0000313" key="2">
    <source>
        <dbReference type="EMBL" id="KAA0160653.1"/>
    </source>
</evidence>
<name>A0A5A8D584_CAFRO</name>
<keyword evidence="1" id="KW-0732">Signal</keyword>
<dbReference type="SUPFAM" id="SSF51445">
    <property type="entry name" value="(Trans)glycosidases"/>
    <property type="match status" value="1"/>
</dbReference>
<sequence>MRAFLAALCVAAAAAAADSRCAGKIPSSWSWVGPVVSRNSSSIQHSQFSVGAEGMDRELTVFDNWKSYLSGTGAKFARVQAGWERCEPEGAGSYSWGWLDNIVVGMVARGVEPWIELSFGNSNYPNGGNAGSSSPFPQAGPALAGWLAWTTAVVCRYSPVDNIGAACAGHSRAPGLSTVLGANIFQVWDEPVKAGNTIQAYASLANATATAVSLAAPGAQVWVGGFSSPDAGLADALLTGMTHMGGVGLVTGVSYHSFTSAPEAASSAVSALRATASKYGDIEIVQGGGGAPSSPADAASQSGYNWTECSQAKWVSRRMVQDHQDDITTSVFTMVDMCTPDGGVVADGLIGATCPSKQVTKPKPAYYAFNALASLFDAHWHYRSLSITVTPASGGFGSYTPFTGAYVHDTSSEFWVALWLGGQTPTNAGETPTVDSTVTIRADGLFAPDLCWVDPVAGSRHRISTWSFGNGLYTITGVPLSDYVTVVVACPEAA</sequence>
<accession>A0A5A8D584</accession>
<gene>
    <name evidence="2" type="ORF">FNF31_04204</name>
</gene>
<dbReference type="PANTHER" id="PTHR12631">
    <property type="entry name" value="ALPHA-L-IDURONIDASE"/>
    <property type="match status" value="1"/>
</dbReference>
<reference evidence="2 3" key="1">
    <citation type="submission" date="2019-07" db="EMBL/GenBank/DDBJ databases">
        <title>Genomes of Cafeteria roenbergensis.</title>
        <authorList>
            <person name="Fischer M.G."/>
            <person name="Hackl T."/>
            <person name="Roman M."/>
        </authorList>
    </citation>
    <scope>NUCLEOTIDE SEQUENCE [LARGE SCALE GENOMIC DNA]</scope>
    <source>
        <strain evidence="2 3">Cflag</strain>
    </source>
</reference>
<feature type="chain" id="PRO_5022683501" evidence="1">
    <location>
        <begin position="17"/>
        <end position="494"/>
    </location>
</feature>